<gene>
    <name evidence="1" type="ORF">QO011_006511</name>
</gene>
<dbReference type="Proteomes" id="UP001242480">
    <property type="component" value="Unassembled WGS sequence"/>
</dbReference>
<evidence type="ECO:0000313" key="1">
    <source>
        <dbReference type="EMBL" id="MDQ0473475.1"/>
    </source>
</evidence>
<protein>
    <submittedName>
        <fullName evidence="1">Uncharacterized protein</fullName>
    </submittedName>
</protein>
<proteinExistence type="predicted"/>
<accession>A0ABU0JIM3</accession>
<sequence length="84" mass="9438">MAAMPLKRALPRRELERIADLVIRNQRGCSALKSLRLHRVTGYGLEETWGVVAIEPQFRGAAAEAIDEAIAGLREIYAMMDDER</sequence>
<name>A0ABU0JIM3_9HYPH</name>
<keyword evidence="2" id="KW-1185">Reference proteome</keyword>
<dbReference type="EMBL" id="JAUSVX010000016">
    <property type="protein sequence ID" value="MDQ0473475.1"/>
    <property type="molecule type" value="Genomic_DNA"/>
</dbReference>
<comment type="caution">
    <text evidence="1">The sequence shown here is derived from an EMBL/GenBank/DDBJ whole genome shotgun (WGS) entry which is preliminary data.</text>
</comment>
<evidence type="ECO:0000313" key="2">
    <source>
        <dbReference type="Proteomes" id="UP001242480"/>
    </source>
</evidence>
<organism evidence="1 2">
    <name type="scientific">Labrys wisconsinensis</name>
    <dbReference type="NCBI Taxonomy" id="425677"/>
    <lineage>
        <taxon>Bacteria</taxon>
        <taxon>Pseudomonadati</taxon>
        <taxon>Pseudomonadota</taxon>
        <taxon>Alphaproteobacteria</taxon>
        <taxon>Hyphomicrobiales</taxon>
        <taxon>Xanthobacteraceae</taxon>
        <taxon>Labrys</taxon>
    </lineage>
</organism>
<dbReference type="RefSeq" id="WP_307281799.1">
    <property type="nucleotide sequence ID" value="NZ_JAUSVX010000016.1"/>
</dbReference>
<reference evidence="1 2" key="1">
    <citation type="submission" date="2023-07" db="EMBL/GenBank/DDBJ databases">
        <title>Genomic Encyclopedia of Type Strains, Phase IV (KMG-IV): sequencing the most valuable type-strain genomes for metagenomic binning, comparative biology and taxonomic classification.</title>
        <authorList>
            <person name="Goeker M."/>
        </authorList>
    </citation>
    <scope>NUCLEOTIDE SEQUENCE [LARGE SCALE GENOMIC DNA]</scope>
    <source>
        <strain evidence="1 2">DSM 19619</strain>
    </source>
</reference>